<reference evidence="2" key="1">
    <citation type="journal article" date="2019" name="Int. J. Syst. Evol. Microbiol.">
        <title>The Global Catalogue of Microorganisms (GCM) 10K type strain sequencing project: providing services to taxonomists for standard genome sequencing and annotation.</title>
        <authorList>
            <consortium name="The Broad Institute Genomics Platform"/>
            <consortium name="The Broad Institute Genome Sequencing Center for Infectious Disease"/>
            <person name="Wu L."/>
            <person name="Ma J."/>
        </authorList>
    </citation>
    <scope>NUCLEOTIDE SEQUENCE [LARGE SCALE GENOMIC DNA]</scope>
    <source>
        <strain evidence="2">KCTC 22814</strain>
    </source>
</reference>
<dbReference type="RefSeq" id="WP_320184084.1">
    <property type="nucleotide sequence ID" value="NZ_CP138332.1"/>
</dbReference>
<keyword evidence="2" id="KW-1185">Reference proteome</keyword>
<protein>
    <submittedName>
        <fullName evidence="1">Uncharacterized protein</fullName>
    </submittedName>
</protein>
<comment type="caution">
    <text evidence="1">The sequence shown here is derived from an EMBL/GenBank/DDBJ whole genome shotgun (WGS) entry which is preliminary data.</text>
</comment>
<organism evidence="1 2">
    <name type="scientific">Sphingobacterium bambusae</name>
    <dbReference type="NCBI Taxonomy" id="662858"/>
    <lineage>
        <taxon>Bacteria</taxon>
        <taxon>Pseudomonadati</taxon>
        <taxon>Bacteroidota</taxon>
        <taxon>Sphingobacteriia</taxon>
        <taxon>Sphingobacteriales</taxon>
        <taxon>Sphingobacteriaceae</taxon>
        <taxon>Sphingobacterium</taxon>
    </lineage>
</organism>
<gene>
    <name evidence="1" type="ORF">ACFS7Y_02800</name>
</gene>
<dbReference type="EMBL" id="JBHUPB010000003">
    <property type="protein sequence ID" value="MFD2966294.1"/>
    <property type="molecule type" value="Genomic_DNA"/>
</dbReference>
<evidence type="ECO:0000313" key="1">
    <source>
        <dbReference type="EMBL" id="MFD2966294.1"/>
    </source>
</evidence>
<evidence type="ECO:0000313" key="2">
    <source>
        <dbReference type="Proteomes" id="UP001597525"/>
    </source>
</evidence>
<proteinExistence type="predicted"/>
<dbReference type="Proteomes" id="UP001597525">
    <property type="component" value="Unassembled WGS sequence"/>
</dbReference>
<accession>A0ABW6BCR8</accession>
<name>A0ABW6BCR8_9SPHI</name>
<sequence>MIEYIKGSIERSYFIQKLTNQFDPEWFKFAYENGLLSFNKIPPPIPFTTNKGEISFQYKSWEGAFLIQSAAGYVEQFPEIHTLVVQIINGYIVFSYVQENSLDRNFTVDYQISRSILSLPPDSIDNIHIKFLFDFGLKRERSILSHDICEIFFFKLLDSNSLLASKLLDLLFTPLPEKKNYRSRAIVDEYTLENFSTSAPSKLFKKFDTTVLEWAIAKIEDVARESPLDFSKLHMASIEPDRQNIDESAFNFSIIRLLVGLLEEVPPDEMSSKISTLILNELPILRRIAYYFIDRRFEQLSPIFWEQANPLDDRNTMLEVYRLINRNCFKFEIEQVHQLLSWIKGLTVERRSEDKEKDYPARRAYFELEWHMALEPIRYRYPDLLIKDYHALKEMTNGVVPSHPGYVSYFSMSSGDDYSTDERILEKPPLEVLNILADKQRWSGYNTYGLQNDLTAYVIDQYDLISPVLYEFVALPVRFIYSFMSGLRSVIEKSTSLIAGEVLPFIDTILEKRHDLWDVTSDEREKSNAVGMIASLINSVFENKECKLTGEHISSAIEILIKLETNYIIEFEWLNNDPIMDITNSTRGKIYDALINASIKRVGLQNGPPAWDQSVKSLFTERLVSSCKIAEFYWCLGFYIPQISYLDMDWLKMNRHEMLKYREGKYKNPVFYGYLLFSQQLYKNLYDLLRDEYERQLSTLTDDNLITRRFVEHIWIAYTIDLQGANKLLTELISMGNERQIASLIDRIKIEDHISKAQKIRYVWELVLVLAEGSSNTTLREKVYEMVYFAEIINNFGDADLPIFYRTLRLGKQSLNTYRLLKIIEAKVAVGETKLAGTLLQMLLENCSQEAYFDEMKLIEILKELYENNLKAIADTIAIMAVERKNFGVVSVYNSFHNLL</sequence>